<evidence type="ECO:0000256" key="11">
    <source>
        <dbReference type="ARBA" id="ARBA00022730"/>
    </source>
</evidence>
<proteinExistence type="inferred from homology"/>
<organism evidence="18 19">
    <name type="scientific">Pyrinomonas methylaliphatogenes</name>
    <dbReference type="NCBI Taxonomy" id="454194"/>
    <lineage>
        <taxon>Bacteria</taxon>
        <taxon>Pseudomonadati</taxon>
        <taxon>Acidobacteriota</taxon>
        <taxon>Blastocatellia</taxon>
        <taxon>Blastocatellales</taxon>
        <taxon>Pyrinomonadaceae</taxon>
        <taxon>Pyrinomonas</taxon>
    </lineage>
</organism>
<evidence type="ECO:0000256" key="9">
    <source>
        <dbReference type="ARBA" id="ARBA00022722"/>
    </source>
</evidence>
<evidence type="ECO:0000256" key="13">
    <source>
        <dbReference type="ARBA" id="ARBA00022801"/>
    </source>
</evidence>
<keyword evidence="12" id="KW-0255">Endonuclease</keyword>
<evidence type="ECO:0000256" key="10">
    <source>
        <dbReference type="ARBA" id="ARBA00022723"/>
    </source>
</evidence>
<keyword evidence="10" id="KW-0479">Metal-binding</keyword>
<dbReference type="GO" id="GO:0004540">
    <property type="term" value="F:RNA nuclease activity"/>
    <property type="evidence" value="ECO:0007669"/>
    <property type="project" value="InterPro"/>
</dbReference>
<reference evidence="18 19" key="2">
    <citation type="submission" date="2015-01" db="EMBL/GenBank/DDBJ databases">
        <title>Complete genome sequence of Pyrinomonas methylaliphatogenes type strain K22T.</title>
        <authorList>
            <person name="Lee K.C.Y."/>
            <person name="Power J.F."/>
            <person name="Dunfield P.F."/>
            <person name="Morgan X.C."/>
            <person name="Huttenhower C."/>
            <person name="Stott M.B."/>
        </authorList>
    </citation>
    <scope>NUCLEOTIDE SEQUENCE [LARGE SCALE GENOMIC DNA]</scope>
    <source>
        <strain evidence="18 19">K22</strain>
    </source>
</reference>
<accession>A0A0B6WZH6</accession>
<dbReference type="RefSeq" id="WP_041976962.1">
    <property type="nucleotide sequence ID" value="NZ_CBXV010000007.1"/>
</dbReference>
<keyword evidence="8" id="KW-0819">tRNA processing</keyword>
<dbReference type="InterPro" id="IPR003029">
    <property type="entry name" value="S1_domain"/>
</dbReference>
<evidence type="ECO:0000256" key="7">
    <source>
        <dbReference type="ARBA" id="ARBA00022555"/>
    </source>
</evidence>
<evidence type="ECO:0000256" key="14">
    <source>
        <dbReference type="ARBA" id="ARBA00022842"/>
    </source>
</evidence>
<keyword evidence="9" id="KW-0540">Nuclease</keyword>
<dbReference type="Gene3D" id="3.40.1260.20">
    <property type="entry name" value="Ribonuclease E, catalytic domain"/>
    <property type="match status" value="1"/>
</dbReference>
<dbReference type="InterPro" id="IPR012340">
    <property type="entry name" value="NA-bd_OB-fold"/>
</dbReference>
<feature type="region of interest" description="Disordered" evidence="16">
    <location>
        <begin position="201"/>
        <end position="350"/>
    </location>
</feature>
<dbReference type="Pfam" id="PF10150">
    <property type="entry name" value="RNase_E_G"/>
    <property type="match status" value="1"/>
</dbReference>
<feature type="compositionally biased region" description="Polar residues" evidence="16">
    <location>
        <begin position="203"/>
        <end position="220"/>
    </location>
</feature>
<reference evidence="18 19" key="1">
    <citation type="submission" date="2013-12" db="EMBL/GenBank/DDBJ databases">
        <authorList>
            <person name="Stott M."/>
        </authorList>
    </citation>
    <scope>NUCLEOTIDE SEQUENCE [LARGE SCALE GENOMIC DNA]</scope>
    <source>
        <strain evidence="18 19">K22</strain>
    </source>
</reference>
<feature type="compositionally biased region" description="Polar residues" evidence="16">
    <location>
        <begin position="94"/>
        <end position="103"/>
    </location>
</feature>
<dbReference type="GO" id="GO:0046872">
    <property type="term" value="F:metal ion binding"/>
    <property type="evidence" value="ECO:0007669"/>
    <property type="project" value="UniProtKB-KW"/>
</dbReference>
<evidence type="ECO:0000256" key="12">
    <source>
        <dbReference type="ARBA" id="ARBA00022759"/>
    </source>
</evidence>
<dbReference type="GO" id="GO:0016787">
    <property type="term" value="F:hydrolase activity"/>
    <property type="evidence" value="ECO:0007669"/>
    <property type="project" value="UniProtKB-KW"/>
</dbReference>
<dbReference type="NCBIfam" id="TIGR00757">
    <property type="entry name" value="RNaseEG"/>
    <property type="match status" value="1"/>
</dbReference>
<dbReference type="GO" id="GO:0004519">
    <property type="term" value="F:endonuclease activity"/>
    <property type="evidence" value="ECO:0007669"/>
    <property type="project" value="UniProtKB-KW"/>
</dbReference>
<dbReference type="InterPro" id="IPR019307">
    <property type="entry name" value="RNA-bd_AU-1/RNase_E/G"/>
</dbReference>
<feature type="compositionally biased region" description="Polar residues" evidence="16">
    <location>
        <begin position="336"/>
        <end position="347"/>
    </location>
</feature>
<dbReference type="EMBL" id="CBXV010000007">
    <property type="protein sequence ID" value="CDM66092.1"/>
    <property type="molecule type" value="Genomic_DNA"/>
</dbReference>
<dbReference type="Pfam" id="PF20833">
    <property type="entry name" value="RNase_E_G_Thio"/>
    <property type="match status" value="1"/>
</dbReference>
<dbReference type="GO" id="GO:0019843">
    <property type="term" value="F:rRNA binding"/>
    <property type="evidence" value="ECO:0007669"/>
    <property type="project" value="UniProtKB-KW"/>
</dbReference>
<feature type="domain" description="S1 motif" evidence="17">
    <location>
        <begin position="40"/>
        <end position="94"/>
    </location>
</feature>
<keyword evidence="5" id="KW-0963">Cytoplasm</keyword>
<dbReference type="InterPro" id="IPR004659">
    <property type="entry name" value="RNase_E/G"/>
</dbReference>
<sequence length="777" mass="87315">MPKEMIISVNGREKKIAIIEDGQVTEFYIERGEANQGVAGNIYKGRVMRVLPGMQSAFVDIGLERDAFLYVSDFFDEEEEYERIKVPTGESARATESPQSRRSAPTEERPQDLLTEATPSPIELAEDEGSPLASPSAEEASPEPKTEELRPVEDLTTPFVAESSFERILDEEVAAEEGELFKDAILQERLSDEVRAIEFDIEPTSTAEVGSILPSSTPSPSGLERVDDIEPEAQSHEERTPPSLASEVQPVENETQPRRRSRSKKAAGETEETASKRRGRSKSGASEQTSTARRKRRKAEAEGSETQLEDREARLSSSRSRAEFARRRRRRRAKQQPETPAETSNGNGADAAAEVAEALPGRADGSRHPHPSITELLREGQEILVQIAKEPIGQKGARITSHIALPGRYLVYMPTIEHIGVSRKIESANERARLRKLIQTIMQEEDVPSGGFIVRTAGTGVSEAALREDARYLIRTWLDIRRTAERVKAPALIHRDLDLVQRILRDQLSDEFTAIRVDSEEEYLRIVEFVNRIQPRLVNRVKLYTRDEPILEAYGVQQEIDKAIKPRVWLKSGGYLVINQTEALVAIDVNTGKFVGRGSNRLEDTITKTNLEAVEEIARQIRLRDLGGIIVLDLIDMEERRNRQRVLQALQEALQHDKSPTKVLSYNDFGLVIMTRKRVKQSLERTLCSPCPYCQGAGLVKSPQTICYEILEEARRLARSMNGEPIKQVTLRVNPEVARALRTTERDVLAEVEEYLGAVDITSDESVHQEQFDFAFV</sequence>
<dbReference type="GO" id="GO:0005737">
    <property type="term" value="C:cytoplasm"/>
    <property type="evidence" value="ECO:0007669"/>
    <property type="project" value="UniProtKB-SubCell"/>
</dbReference>
<dbReference type="AlphaFoldDB" id="A0A0B6WZH6"/>
<evidence type="ECO:0000256" key="6">
    <source>
        <dbReference type="ARBA" id="ARBA00022552"/>
    </source>
</evidence>
<feature type="compositionally biased region" description="Basic and acidic residues" evidence="16">
    <location>
        <begin position="308"/>
        <end position="325"/>
    </location>
</feature>
<dbReference type="PROSITE" id="PS50126">
    <property type="entry name" value="S1"/>
    <property type="match status" value="1"/>
</dbReference>
<keyword evidence="14" id="KW-0460">Magnesium</keyword>
<gene>
    <name evidence="18" type="ORF">PYK22_02102</name>
</gene>
<dbReference type="PANTHER" id="PTHR30001:SF0">
    <property type="entry name" value="RIBONUCLEASE G"/>
    <property type="match status" value="1"/>
</dbReference>
<evidence type="ECO:0000256" key="4">
    <source>
        <dbReference type="ARBA" id="ARBA00017719"/>
    </source>
</evidence>
<feature type="region of interest" description="Disordered" evidence="16">
    <location>
        <begin position="82"/>
        <end position="158"/>
    </location>
</feature>
<keyword evidence="6" id="KW-0698">rRNA processing</keyword>
<dbReference type="STRING" id="454194.PYK22_02102"/>
<keyword evidence="19" id="KW-1185">Reference proteome</keyword>
<evidence type="ECO:0000256" key="2">
    <source>
        <dbReference type="ARBA" id="ARBA00004496"/>
    </source>
</evidence>
<protein>
    <recommendedName>
        <fullName evidence="4">Ribonuclease G</fullName>
    </recommendedName>
</protein>
<keyword evidence="15" id="KW-0694">RNA-binding</keyword>
<evidence type="ECO:0000256" key="1">
    <source>
        <dbReference type="ARBA" id="ARBA00001946"/>
    </source>
</evidence>
<feature type="compositionally biased region" description="Basic and acidic residues" evidence="16">
    <location>
        <begin position="224"/>
        <end position="240"/>
    </location>
</feature>
<dbReference type="PANTHER" id="PTHR30001">
    <property type="entry name" value="RIBONUCLEASE"/>
    <property type="match status" value="1"/>
</dbReference>
<evidence type="ECO:0000256" key="5">
    <source>
        <dbReference type="ARBA" id="ARBA00022490"/>
    </source>
</evidence>
<dbReference type="Gene3D" id="2.40.50.140">
    <property type="entry name" value="Nucleic acid-binding proteins"/>
    <property type="match status" value="2"/>
</dbReference>
<evidence type="ECO:0000256" key="16">
    <source>
        <dbReference type="SAM" id="MobiDB-lite"/>
    </source>
</evidence>
<evidence type="ECO:0000256" key="8">
    <source>
        <dbReference type="ARBA" id="ARBA00022694"/>
    </source>
</evidence>
<dbReference type="SUPFAM" id="SSF50249">
    <property type="entry name" value="Nucleic acid-binding proteins"/>
    <property type="match status" value="2"/>
</dbReference>
<name>A0A0B6WZH6_9BACT</name>
<dbReference type="GO" id="GO:0006364">
    <property type="term" value="P:rRNA processing"/>
    <property type="evidence" value="ECO:0007669"/>
    <property type="project" value="UniProtKB-KW"/>
</dbReference>
<comment type="subcellular location">
    <subcellularLocation>
        <location evidence="2">Cytoplasm</location>
    </subcellularLocation>
</comment>
<dbReference type="Proteomes" id="UP000031518">
    <property type="component" value="Unassembled WGS sequence"/>
</dbReference>
<dbReference type="OrthoDB" id="9804278at2"/>
<evidence type="ECO:0000256" key="3">
    <source>
        <dbReference type="ARBA" id="ARBA00005663"/>
    </source>
</evidence>
<keyword evidence="11" id="KW-0699">rRNA-binding</keyword>
<feature type="compositionally biased region" description="Basic and acidic residues" evidence="16">
    <location>
        <begin position="142"/>
        <end position="153"/>
    </location>
</feature>
<keyword evidence="7" id="KW-0820">tRNA-binding</keyword>
<evidence type="ECO:0000256" key="15">
    <source>
        <dbReference type="ARBA" id="ARBA00022884"/>
    </source>
</evidence>
<evidence type="ECO:0000313" key="19">
    <source>
        <dbReference type="Proteomes" id="UP000031518"/>
    </source>
</evidence>
<comment type="similarity">
    <text evidence="3">Belongs to the RNase E/G family. RNase G subfamily.</text>
</comment>
<dbReference type="InterPro" id="IPR048583">
    <property type="entry name" value="RNase_E_G_thioredoxin-like"/>
</dbReference>
<evidence type="ECO:0000259" key="17">
    <source>
        <dbReference type="PROSITE" id="PS50126"/>
    </source>
</evidence>
<comment type="cofactor">
    <cofactor evidence="1">
        <name>Mg(2+)</name>
        <dbReference type="ChEBI" id="CHEBI:18420"/>
    </cofactor>
</comment>
<dbReference type="GO" id="GO:0000049">
    <property type="term" value="F:tRNA binding"/>
    <property type="evidence" value="ECO:0007669"/>
    <property type="project" value="UniProtKB-KW"/>
</dbReference>
<dbReference type="GO" id="GO:0008033">
    <property type="term" value="P:tRNA processing"/>
    <property type="evidence" value="ECO:0007669"/>
    <property type="project" value="UniProtKB-KW"/>
</dbReference>
<keyword evidence="13 18" id="KW-0378">Hydrolase</keyword>
<evidence type="ECO:0000313" key="18">
    <source>
        <dbReference type="EMBL" id="CDM66092.1"/>
    </source>
</evidence>